<keyword evidence="2" id="KW-1185">Reference proteome</keyword>
<protein>
    <submittedName>
        <fullName evidence="1 3">Uncharacterized protein</fullName>
    </submittedName>
</protein>
<reference evidence="1 3" key="1">
    <citation type="journal article" date="2020" name="Stud. Mycol.">
        <title>101 Dothideomycetes genomes: a test case for predicting lifestyles and emergence of pathogens.</title>
        <authorList>
            <person name="Haridas S."/>
            <person name="Albert R."/>
            <person name="Binder M."/>
            <person name="Bloem J."/>
            <person name="Labutti K."/>
            <person name="Salamov A."/>
            <person name="Andreopoulos B."/>
            <person name="Baker S."/>
            <person name="Barry K."/>
            <person name="Bills G."/>
            <person name="Bluhm B."/>
            <person name="Cannon C."/>
            <person name="Castanera R."/>
            <person name="Culley D."/>
            <person name="Daum C."/>
            <person name="Ezra D."/>
            <person name="Gonzalez J."/>
            <person name="Henrissat B."/>
            <person name="Kuo A."/>
            <person name="Liang C."/>
            <person name="Lipzen A."/>
            <person name="Lutzoni F."/>
            <person name="Magnuson J."/>
            <person name="Mondo S."/>
            <person name="Nolan M."/>
            <person name="Ohm R."/>
            <person name="Pangilinan J."/>
            <person name="Park H.-J."/>
            <person name="Ramirez L."/>
            <person name="Alfaro M."/>
            <person name="Sun H."/>
            <person name="Tritt A."/>
            <person name="Yoshinaga Y."/>
            <person name="Zwiers L.-H."/>
            <person name="Turgeon B."/>
            <person name="Goodwin S."/>
            <person name="Spatafora J."/>
            <person name="Crous P."/>
            <person name="Grigoriev I."/>
        </authorList>
    </citation>
    <scope>NUCLEOTIDE SEQUENCE</scope>
    <source>
        <strain evidence="1 3">CBS 304.34</strain>
    </source>
</reference>
<reference evidence="3" key="2">
    <citation type="submission" date="2020-04" db="EMBL/GenBank/DDBJ databases">
        <authorList>
            <consortium name="NCBI Genome Project"/>
        </authorList>
    </citation>
    <scope>NUCLEOTIDE SEQUENCE</scope>
    <source>
        <strain evidence="3">CBS 304.34</strain>
    </source>
</reference>
<name>A0A6A6YID6_9PEZI</name>
<evidence type="ECO:0000313" key="2">
    <source>
        <dbReference type="Proteomes" id="UP000504636"/>
    </source>
</evidence>
<dbReference type="GeneID" id="54463040"/>
<organism evidence="1">
    <name type="scientific">Mytilinidion resinicola</name>
    <dbReference type="NCBI Taxonomy" id="574789"/>
    <lineage>
        <taxon>Eukaryota</taxon>
        <taxon>Fungi</taxon>
        <taxon>Dikarya</taxon>
        <taxon>Ascomycota</taxon>
        <taxon>Pezizomycotina</taxon>
        <taxon>Dothideomycetes</taxon>
        <taxon>Pleosporomycetidae</taxon>
        <taxon>Mytilinidiales</taxon>
        <taxon>Mytilinidiaceae</taxon>
        <taxon>Mytilinidion</taxon>
    </lineage>
</organism>
<dbReference type="AlphaFoldDB" id="A0A6A6YID6"/>
<reference evidence="3" key="3">
    <citation type="submission" date="2025-04" db="UniProtKB">
        <authorList>
            <consortium name="RefSeq"/>
        </authorList>
    </citation>
    <scope>IDENTIFICATION</scope>
    <source>
        <strain evidence="3">CBS 304.34</strain>
    </source>
</reference>
<evidence type="ECO:0000313" key="3">
    <source>
        <dbReference type="RefSeq" id="XP_033575570.1"/>
    </source>
</evidence>
<accession>A0A6A6YID6</accession>
<gene>
    <name evidence="1 3" type="ORF">BDZ99DRAFT_478078</name>
</gene>
<sequence>MTYTCKHKITLRDSVLSRHPGILSTLFASISKLNDSYSELVNTSFTIPPCFARYVIHGDVREREGWTQSPPRICISVFHHRCRRVASTIQPRNRLLIFIQDSGVSICQRPPAGVAAALQKLWNSAFESYAHSWMGREAPAMGLAKALQGCHSARTVKQAYQSKCGCSTEPLFFLIRIGIFGVIDVGRVSQFPRAEPEAAVSLLNATSFKGDGSV</sequence>
<evidence type="ECO:0000313" key="1">
    <source>
        <dbReference type="EMBL" id="KAF2808606.1"/>
    </source>
</evidence>
<dbReference type="Proteomes" id="UP000504636">
    <property type="component" value="Unplaced"/>
</dbReference>
<proteinExistence type="predicted"/>
<dbReference type="RefSeq" id="XP_033575570.1">
    <property type="nucleotide sequence ID" value="XM_033722147.1"/>
</dbReference>
<dbReference type="EMBL" id="MU003703">
    <property type="protein sequence ID" value="KAF2808606.1"/>
    <property type="molecule type" value="Genomic_DNA"/>
</dbReference>